<reference evidence="2 3" key="1">
    <citation type="submission" date="2019-12" db="EMBL/GenBank/DDBJ databases">
        <title>Chromosome-level assembly of the Caenorhabditis remanei genome.</title>
        <authorList>
            <person name="Teterina A.A."/>
            <person name="Willis J.H."/>
            <person name="Phillips P.C."/>
        </authorList>
    </citation>
    <scope>NUCLEOTIDE SEQUENCE [LARGE SCALE GENOMIC DNA]</scope>
    <source>
        <strain evidence="2 3">PX506</strain>
        <tissue evidence="2">Whole organism</tissue>
    </source>
</reference>
<sequence length="164" mass="18775">MLFDQQLEFETLCIHFKGSKDEKLLWNQISSNLRLVECLIISSSFDNDFTPVFTSWPQEIMIVRSAWFTLKSLLACASFIITLYNSHLENKDMDKILREWKAGELPNLKSLTITSLEFTDDGEQTLGMNLSELNGMVLKTDDGLKMATIELGPHRIEMSVTSFE</sequence>
<dbReference type="PANTHER" id="PTHR21503">
    <property type="entry name" value="F-BOX-CONTAINING HYPOTHETICAL PROTEIN C.ELEGANS"/>
    <property type="match status" value="1"/>
</dbReference>
<accession>A0A6A5HSP1</accession>
<name>A0A6A5HSP1_CAERE</name>
<dbReference type="InterPro" id="IPR012885">
    <property type="entry name" value="F-box_Sdz-33"/>
</dbReference>
<dbReference type="Proteomes" id="UP000483820">
    <property type="component" value="Chromosome I"/>
</dbReference>
<evidence type="ECO:0000259" key="1">
    <source>
        <dbReference type="Pfam" id="PF07735"/>
    </source>
</evidence>
<comment type="caution">
    <text evidence="2">The sequence shown here is derived from an EMBL/GenBank/DDBJ whole genome shotgun (WGS) entry which is preliminary data.</text>
</comment>
<organism evidence="2 3">
    <name type="scientific">Caenorhabditis remanei</name>
    <name type="common">Caenorhabditis vulgaris</name>
    <dbReference type="NCBI Taxonomy" id="31234"/>
    <lineage>
        <taxon>Eukaryota</taxon>
        <taxon>Metazoa</taxon>
        <taxon>Ecdysozoa</taxon>
        <taxon>Nematoda</taxon>
        <taxon>Chromadorea</taxon>
        <taxon>Rhabditida</taxon>
        <taxon>Rhabditina</taxon>
        <taxon>Rhabditomorpha</taxon>
        <taxon>Rhabditoidea</taxon>
        <taxon>Rhabditidae</taxon>
        <taxon>Peloderinae</taxon>
        <taxon>Caenorhabditis</taxon>
    </lineage>
</organism>
<feature type="domain" description="Sdz-33 F-box" evidence="1">
    <location>
        <begin position="59"/>
        <end position="113"/>
    </location>
</feature>
<evidence type="ECO:0000313" key="2">
    <source>
        <dbReference type="EMBL" id="KAF1771200.1"/>
    </source>
</evidence>
<dbReference type="KEGG" id="crq:GCK72_003026"/>
<dbReference type="EMBL" id="WUAV01000001">
    <property type="protein sequence ID" value="KAF1771200.1"/>
    <property type="molecule type" value="Genomic_DNA"/>
</dbReference>
<dbReference type="RefSeq" id="XP_053592411.1">
    <property type="nucleotide sequence ID" value="XM_053723766.1"/>
</dbReference>
<gene>
    <name evidence="2" type="ORF">GCK72_003026</name>
</gene>
<evidence type="ECO:0000313" key="3">
    <source>
        <dbReference type="Proteomes" id="UP000483820"/>
    </source>
</evidence>
<dbReference type="PANTHER" id="PTHR21503:SF52">
    <property type="entry name" value="F-BOX DOMAIN-CONTAINING PROTEIN"/>
    <property type="match status" value="1"/>
</dbReference>
<dbReference type="GeneID" id="78773485"/>
<dbReference type="Pfam" id="PF07735">
    <property type="entry name" value="FBA_2"/>
    <property type="match status" value="1"/>
</dbReference>
<proteinExistence type="predicted"/>
<protein>
    <recommendedName>
        <fullName evidence="1">Sdz-33 F-box domain-containing protein</fullName>
    </recommendedName>
</protein>
<dbReference type="CTD" id="78773485"/>
<dbReference type="AlphaFoldDB" id="A0A6A5HSP1"/>